<organism evidence="5 6">
    <name type="scientific">Laceyella putida</name>
    <dbReference type="NCBI Taxonomy" id="110101"/>
    <lineage>
        <taxon>Bacteria</taxon>
        <taxon>Bacillati</taxon>
        <taxon>Bacillota</taxon>
        <taxon>Bacilli</taxon>
        <taxon>Bacillales</taxon>
        <taxon>Thermoactinomycetaceae</taxon>
        <taxon>Laceyella</taxon>
    </lineage>
</organism>
<evidence type="ECO:0000256" key="3">
    <source>
        <dbReference type="ARBA" id="ARBA00023239"/>
    </source>
</evidence>
<dbReference type="Proteomes" id="UP001596500">
    <property type="component" value="Unassembled WGS sequence"/>
</dbReference>
<comment type="similarity">
    <text evidence="4">Belongs to the MqnA/MqnD family. MqnA subfamily.</text>
</comment>
<dbReference type="PANTHER" id="PTHR37690:SF1">
    <property type="entry name" value="CHORISMATE DEHYDRATASE"/>
    <property type="match status" value="1"/>
</dbReference>
<protein>
    <recommendedName>
        <fullName evidence="4">Chorismate dehydratase</fullName>
        <ecNumber evidence="4">4.2.1.151</ecNumber>
    </recommendedName>
    <alternativeName>
        <fullName evidence="4">Menaquinone biosynthetic enzyme MqnA</fullName>
    </alternativeName>
</protein>
<keyword evidence="6" id="KW-1185">Reference proteome</keyword>
<comment type="catalytic activity">
    <reaction evidence="4">
        <text>chorismate = 3-[(1-carboxyvinyl)-oxy]benzoate + H2O</text>
        <dbReference type="Rhea" id="RHEA:40051"/>
        <dbReference type="ChEBI" id="CHEBI:15377"/>
        <dbReference type="ChEBI" id="CHEBI:29748"/>
        <dbReference type="ChEBI" id="CHEBI:76981"/>
        <dbReference type="EC" id="4.2.1.151"/>
    </reaction>
</comment>
<evidence type="ECO:0000256" key="1">
    <source>
        <dbReference type="ARBA" id="ARBA00004863"/>
    </source>
</evidence>
<sequence length="281" mass="31813">MKPIRIGKIAFTNILPIYHYLDDRGLNVEWVRQVPTLLNRNMALGKIDMGPISAFAYAEHAEDYVLMPDLSISAMGPVGSIFLFTKGCQLHELDGKTIALTNTSASSVALLQIILEKFAGVKPTYVTMPPSLEEMMSVADAALLIGDDAVMGKWNHPGYRLYDLGEEWMKQTGRSMTFAVWAVRRKIAESRKSELEELYHRFMRAKAEGRKNMRPAIEEAMRQLGGDPAFWQKYYDGLSYDFGEREKRGLETYFRYATDLGLLPANVEIRMLDLPASLGMR</sequence>
<accession>A0ABW2RM77</accession>
<evidence type="ECO:0000313" key="6">
    <source>
        <dbReference type="Proteomes" id="UP001596500"/>
    </source>
</evidence>
<evidence type="ECO:0000256" key="2">
    <source>
        <dbReference type="ARBA" id="ARBA00022428"/>
    </source>
</evidence>
<dbReference type="CDD" id="cd13634">
    <property type="entry name" value="PBP2_Sco4506"/>
    <property type="match status" value="1"/>
</dbReference>
<comment type="caution">
    <text evidence="5">The sequence shown here is derived from an EMBL/GenBank/DDBJ whole genome shotgun (WGS) entry which is preliminary data.</text>
</comment>
<proteinExistence type="inferred from homology"/>
<reference evidence="6" key="1">
    <citation type="journal article" date="2019" name="Int. J. Syst. Evol. Microbiol.">
        <title>The Global Catalogue of Microorganisms (GCM) 10K type strain sequencing project: providing services to taxonomists for standard genome sequencing and annotation.</title>
        <authorList>
            <consortium name="The Broad Institute Genomics Platform"/>
            <consortium name="The Broad Institute Genome Sequencing Center for Infectious Disease"/>
            <person name="Wu L."/>
            <person name="Ma J."/>
        </authorList>
    </citation>
    <scope>NUCLEOTIDE SEQUENCE [LARGE SCALE GENOMIC DNA]</scope>
    <source>
        <strain evidence="6">CGMCC 1.12942</strain>
    </source>
</reference>
<dbReference type="Gene3D" id="3.40.190.10">
    <property type="entry name" value="Periplasmic binding protein-like II"/>
    <property type="match status" value="2"/>
</dbReference>
<dbReference type="EMBL" id="JBHTBW010000045">
    <property type="protein sequence ID" value="MFC7442129.1"/>
    <property type="molecule type" value="Genomic_DNA"/>
</dbReference>
<dbReference type="Pfam" id="PF02621">
    <property type="entry name" value="VitK2_biosynth"/>
    <property type="match status" value="1"/>
</dbReference>
<keyword evidence="3 4" id="KW-0456">Lyase</keyword>
<evidence type="ECO:0000256" key="4">
    <source>
        <dbReference type="HAMAP-Rule" id="MF_00995"/>
    </source>
</evidence>
<name>A0ABW2RM77_9BACL</name>
<dbReference type="SUPFAM" id="SSF53850">
    <property type="entry name" value="Periplasmic binding protein-like II"/>
    <property type="match status" value="1"/>
</dbReference>
<dbReference type="HAMAP" id="MF_00995">
    <property type="entry name" value="MqnA"/>
    <property type="match status" value="1"/>
</dbReference>
<dbReference type="PANTHER" id="PTHR37690">
    <property type="entry name" value="CHORISMATE DEHYDRATASE"/>
    <property type="match status" value="1"/>
</dbReference>
<dbReference type="EC" id="4.2.1.151" evidence="4"/>
<gene>
    <name evidence="4" type="primary">mqnA</name>
    <name evidence="5" type="ORF">ACFQNG_13620</name>
</gene>
<dbReference type="InterPro" id="IPR003773">
    <property type="entry name" value="Menaquinone_biosynth"/>
</dbReference>
<dbReference type="InterPro" id="IPR030868">
    <property type="entry name" value="MqnA"/>
</dbReference>
<comment type="function">
    <text evidence="4">Catalyzes the dehydration of chorismate into 3-[(1-carboxyvinyl)oxy]benzoate, a step in the biosynthesis of menaquinone (MK, vitamin K2).</text>
</comment>
<dbReference type="RefSeq" id="WP_379865779.1">
    <property type="nucleotide sequence ID" value="NZ_JBHTBW010000045.1"/>
</dbReference>
<keyword evidence="2 4" id="KW-0474">Menaquinone biosynthesis</keyword>
<comment type="pathway">
    <text evidence="1 4">Quinol/quinone metabolism; menaquinone biosynthesis.</text>
</comment>
<evidence type="ECO:0000313" key="5">
    <source>
        <dbReference type="EMBL" id="MFC7442129.1"/>
    </source>
</evidence>